<dbReference type="Gene3D" id="3.40.960.10">
    <property type="entry name" value="VSR Endonuclease"/>
    <property type="match status" value="1"/>
</dbReference>
<comment type="caution">
    <text evidence="2">The sequence shown here is derived from an EMBL/GenBank/DDBJ whole genome shotgun (WGS) entry which is preliminary data.</text>
</comment>
<name>A0A259U0T2_9BACT</name>
<dbReference type="RefSeq" id="WP_094549035.1">
    <property type="nucleotide sequence ID" value="NZ_MQWB01000001.1"/>
</dbReference>
<accession>A0A259U0T2</accession>
<dbReference type="InterPro" id="IPR011335">
    <property type="entry name" value="Restrct_endonuc-II-like"/>
</dbReference>
<evidence type="ECO:0000259" key="1">
    <source>
        <dbReference type="Pfam" id="PF04480"/>
    </source>
</evidence>
<feature type="domain" description="DUF559" evidence="1">
    <location>
        <begin position="12"/>
        <end position="116"/>
    </location>
</feature>
<protein>
    <recommendedName>
        <fullName evidence="1">DUF559 domain-containing protein</fullName>
    </recommendedName>
</protein>
<evidence type="ECO:0000313" key="2">
    <source>
        <dbReference type="EMBL" id="OZC03550.1"/>
    </source>
</evidence>
<dbReference type="InParanoid" id="A0A259U0T2"/>
<dbReference type="CDD" id="cd01038">
    <property type="entry name" value="Endonuclease_DUF559"/>
    <property type="match status" value="1"/>
</dbReference>
<dbReference type="InterPro" id="IPR047216">
    <property type="entry name" value="Endonuclease_DUF559_bact"/>
</dbReference>
<dbReference type="EMBL" id="MQWB01000001">
    <property type="protein sequence ID" value="OZC03550.1"/>
    <property type="molecule type" value="Genomic_DNA"/>
</dbReference>
<dbReference type="FunCoup" id="A0A259U0T2">
    <property type="interactions" value="38"/>
</dbReference>
<dbReference type="Pfam" id="PF04480">
    <property type="entry name" value="DUF559"/>
    <property type="match status" value="1"/>
</dbReference>
<dbReference type="AlphaFoldDB" id="A0A259U0T2"/>
<dbReference type="OrthoDB" id="597880at2"/>
<proteinExistence type="predicted"/>
<dbReference type="SUPFAM" id="SSF52980">
    <property type="entry name" value="Restriction endonuclease-like"/>
    <property type="match status" value="1"/>
</dbReference>
<organism evidence="2 3">
    <name type="scientific">Rubricoccus marinus</name>
    <dbReference type="NCBI Taxonomy" id="716817"/>
    <lineage>
        <taxon>Bacteria</taxon>
        <taxon>Pseudomonadati</taxon>
        <taxon>Rhodothermota</taxon>
        <taxon>Rhodothermia</taxon>
        <taxon>Rhodothermales</taxon>
        <taxon>Rubricoccaceae</taxon>
        <taxon>Rubricoccus</taxon>
    </lineage>
</organism>
<reference evidence="2 3" key="1">
    <citation type="submission" date="2016-11" db="EMBL/GenBank/DDBJ databases">
        <title>Study of marine rhodopsin-containing bacteria.</title>
        <authorList>
            <person name="Yoshizawa S."/>
            <person name="Kumagai Y."/>
            <person name="Kogure K."/>
        </authorList>
    </citation>
    <scope>NUCLEOTIDE SEQUENCE [LARGE SCALE GENOMIC DNA]</scope>
    <source>
        <strain evidence="2 3">SG-29</strain>
    </source>
</reference>
<dbReference type="InterPro" id="IPR007569">
    <property type="entry name" value="DUF559"/>
</dbReference>
<evidence type="ECO:0000313" key="3">
    <source>
        <dbReference type="Proteomes" id="UP000216446"/>
    </source>
</evidence>
<keyword evidence="3" id="KW-1185">Reference proteome</keyword>
<gene>
    <name evidence="2" type="ORF">BSZ36_11495</name>
</gene>
<dbReference type="Proteomes" id="UP000216446">
    <property type="component" value="Unassembled WGS sequence"/>
</dbReference>
<dbReference type="PANTHER" id="PTHR38590:SF1">
    <property type="entry name" value="BLL0828 PROTEIN"/>
    <property type="match status" value="1"/>
</dbReference>
<dbReference type="PANTHER" id="PTHR38590">
    <property type="entry name" value="BLL0828 PROTEIN"/>
    <property type="match status" value="1"/>
</dbReference>
<sequence length="129" mass="14977">MRRFNRKAQKPIRQHLRREATPAERALWTGLRNKALGVRFRRQHGVGRYVLDFYCPEVRLAVELDGAAHDSPEAQDYDDARTRWLGETHGIRVLRFENRTVFEQPDDVLAAIRRAVAEAPEVSGELRKT</sequence>